<dbReference type="Pfam" id="PF13672">
    <property type="entry name" value="PP2C_2"/>
    <property type="match status" value="1"/>
</dbReference>
<gene>
    <name evidence="3" type="ORF">GCM10025865_05590</name>
</gene>
<reference evidence="4" key="1">
    <citation type="journal article" date="2019" name="Int. J. Syst. Evol. Microbiol.">
        <title>The Global Catalogue of Microorganisms (GCM) 10K type strain sequencing project: providing services to taxonomists for standard genome sequencing and annotation.</title>
        <authorList>
            <consortium name="The Broad Institute Genomics Platform"/>
            <consortium name="The Broad Institute Genome Sequencing Center for Infectious Disease"/>
            <person name="Wu L."/>
            <person name="Ma J."/>
        </authorList>
    </citation>
    <scope>NUCLEOTIDE SEQUENCE [LARGE SCALE GENOMIC DNA]</scope>
    <source>
        <strain evidence="4">NBRC 108565</strain>
    </source>
</reference>
<dbReference type="PANTHER" id="PTHR47992">
    <property type="entry name" value="PROTEIN PHOSPHATASE"/>
    <property type="match status" value="1"/>
</dbReference>
<dbReference type="PROSITE" id="PS51746">
    <property type="entry name" value="PPM_2"/>
    <property type="match status" value="1"/>
</dbReference>
<keyword evidence="4" id="KW-1185">Reference proteome</keyword>
<dbReference type="Gene3D" id="3.60.40.10">
    <property type="entry name" value="PPM-type phosphatase domain"/>
    <property type="match status" value="1"/>
</dbReference>
<evidence type="ECO:0000313" key="3">
    <source>
        <dbReference type="EMBL" id="BDZ41260.1"/>
    </source>
</evidence>
<dbReference type="InterPro" id="IPR001932">
    <property type="entry name" value="PPM-type_phosphatase-like_dom"/>
</dbReference>
<dbReference type="RefSeq" id="WP_286218461.1">
    <property type="nucleotide sequence ID" value="NZ_AP027729.1"/>
</dbReference>
<organism evidence="3 4">
    <name type="scientific">Paraoerskovia sediminicola</name>
    <dbReference type="NCBI Taxonomy" id="1138587"/>
    <lineage>
        <taxon>Bacteria</taxon>
        <taxon>Bacillati</taxon>
        <taxon>Actinomycetota</taxon>
        <taxon>Actinomycetes</taxon>
        <taxon>Micrococcales</taxon>
        <taxon>Cellulomonadaceae</taxon>
        <taxon>Paraoerskovia</taxon>
    </lineage>
</organism>
<sequence>MTPGSASRAVDLPDVAATVGQIDLTWGAATHRGRRRSLNEDAYLAQSPAFFVADGMGGHDAGEVASAAAVDALGGIVRASRAGVVGLGEVRDHLGRAQAAVRGVESSPERRAGTTVAGAVMTVEDGLPYWLVVNLGDSRVYHLAEGMLEQVSVDHSEVQELVDAGALTADEAATHPRRHVVTRALGSEVSPEPDVWLLPVVANERMLVCSDGLTGEVPDRRIAQVLLQHASAQCAADALVQEALDAGGRDNITVVVVDVAGDDETGSTVPRGGVEDDTVPRGAGRRAEESQ</sequence>
<dbReference type="InterPro" id="IPR015655">
    <property type="entry name" value="PP2C"/>
</dbReference>
<name>A0ABN6X8V7_9CELL</name>
<evidence type="ECO:0000313" key="4">
    <source>
        <dbReference type="Proteomes" id="UP001321475"/>
    </source>
</evidence>
<accession>A0ABN6X8V7</accession>
<dbReference type="Proteomes" id="UP001321475">
    <property type="component" value="Chromosome"/>
</dbReference>
<evidence type="ECO:0000259" key="2">
    <source>
        <dbReference type="PROSITE" id="PS51746"/>
    </source>
</evidence>
<feature type="domain" description="PPM-type phosphatase" evidence="2">
    <location>
        <begin position="25"/>
        <end position="259"/>
    </location>
</feature>
<dbReference type="InterPro" id="IPR036457">
    <property type="entry name" value="PPM-type-like_dom_sf"/>
</dbReference>
<dbReference type="SMART" id="SM00331">
    <property type="entry name" value="PP2C_SIG"/>
    <property type="match status" value="1"/>
</dbReference>
<protein>
    <submittedName>
        <fullName evidence="3">Serine/threonine protein phosphatase</fullName>
    </submittedName>
</protein>
<dbReference type="SUPFAM" id="SSF81606">
    <property type="entry name" value="PP2C-like"/>
    <property type="match status" value="1"/>
</dbReference>
<feature type="region of interest" description="Disordered" evidence="1">
    <location>
        <begin position="262"/>
        <end position="291"/>
    </location>
</feature>
<dbReference type="CDD" id="cd00143">
    <property type="entry name" value="PP2Cc"/>
    <property type="match status" value="1"/>
</dbReference>
<proteinExistence type="predicted"/>
<evidence type="ECO:0000256" key="1">
    <source>
        <dbReference type="SAM" id="MobiDB-lite"/>
    </source>
</evidence>
<dbReference type="EMBL" id="AP027729">
    <property type="protein sequence ID" value="BDZ41260.1"/>
    <property type="molecule type" value="Genomic_DNA"/>
</dbReference>
<dbReference type="SMART" id="SM00332">
    <property type="entry name" value="PP2Cc"/>
    <property type="match status" value="1"/>
</dbReference>